<dbReference type="PROSITE" id="PS50878">
    <property type="entry name" value="RT_POL"/>
    <property type="match status" value="1"/>
</dbReference>
<evidence type="ECO:0000256" key="5">
    <source>
        <dbReference type="ARBA" id="ARBA00022801"/>
    </source>
</evidence>
<dbReference type="SUPFAM" id="SSF56672">
    <property type="entry name" value="DNA/RNA polymerases"/>
    <property type="match status" value="1"/>
</dbReference>
<evidence type="ECO:0000313" key="10">
    <source>
        <dbReference type="Proteomes" id="UP000663842"/>
    </source>
</evidence>
<feature type="domain" description="Reverse transcriptase" evidence="7">
    <location>
        <begin position="115"/>
        <end position="294"/>
    </location>
</feature>
<dbReference type="Proteomes" id="UP000663887">
    <property type="component" value="Unassembled WGS sequence"/>
</dbReference>
<evidence type="ECO:0000256" key="2">
    <source>
        <dbReference type="ARBA" id="ARBA00022695"/>
    </source>
</evidence>
<organism evidence="9 10">
    <name type="scientific">Rotaria magnacalcarata</name>
    <dbReference type="NCBI Taxonomy" id="392030"/>
    <lineage>
        <taxon>Eukaryota</taxon>
        <taxon>Metazoa</taxon>
        <taxon>Spiralia</taxon>
        <taxon>Gnathifera</taxon>
        <taxon>Rotifera</taxon>
        <taxon>Eurotatoria</taxon>
        <taxon>Bdelloidea</taxon>
        <taxon>Philodinida</taxon>
        <taxon>Philodinidae</taxon>
        <taxon>Rotaria</taxon>
    </lineage>
</organism>
<dbReference type="Pfam" id="PF00078">
    <property type="entry name" value="RVT_1"/>
    <property type="match status" value="1"/>
</dbReference>
<dbReference type="InterPro" id="IPR041373">
    <property type="entry name" value="RT_RNaseH"/>
</dbReference>
<dbReference type="InterPro" id="IPR043502">
    <property type="entry name" value="DNA/RNA_pol_sf"/>
</dbReference>
<keyword evidence="3" id="KW-0540">Nuclease</keyword>
<dbReference type="InterPro" id="IPR000477">
    <property type="entry name" value="RT_dom"/>
</dbReference>
<evidence type="ECO:0000256" key="1">
    <source>
        <dbReference type="ARBA" id="ARBA00022679"/>
    </source>
</evidence>
<gene>
    <name evidence="9" type="ORF">UXM345_LOCUS34005</name>
    <name evidence="8" type="ORF">XDN619_LOCUS3330</name>
</gene>
<evidence type="ECO:0000313" key="9">
    <source>
        <dbReference type="EMBL" id="CAF4312243.1"/>
    </source>
</evidence>
<dbReference type="Proteomes" id="UP000663842">
    <property type="component" value="Unassembled WGS sequence"/>
</dbReference>
<protein>
    <recommendedName>
        <fullName evidence="7">Reverse transcriptase domain-containing protein</fullName>
    </recommendedName>
</protein>
<dbReference type="GO" id="GO:0004519">
    <property type="term" value="F:endonuclease activity"/>
    <property type="evidence" value="ECO:0007669"/>
    <property type="project" value="UniProtKB-KW"/>
</dbReference>
<evidence type="ECO:0000259" key="7">
    <source>
        <dbReference type="PROSITE" id="PS50878"/>
    </source>
</evidence>
<evidence type="ECO:0000256" key="4">
    <source>
        <dbReference type="ARBA" id="ARBA00022759"/>
    </source>
</evidence>
<reference evidence="9" key="1">
    <citation type="submission" date="2021-02" db="EMBL/GenBank/DDBJ databases">
        <authorList>
            <person name="Nowell W R."/>
        </authorList>
    </citation>
    <scope>NUCLEOTIDE SEQUENCE</scope>
</reference>
<proteinExistence type="predicted"/>
<dbReference type="InterPro" id="IPR050951">
    <property type="entry name" value="Retrovirus_Pol_polyprotein"/>
</dbReference>
<dbReference type="Gene3D" id="3.30.70.270">
    <property type="match status" value="2"/>
</dbReference>
<dbReference type="PANTHER" id="PTHR37984">
    <property type="entry name" value="PROTEIN CBG26694"/>
    <property type="match status" value="1"/>
</dbReference>
<name>A0A820IH09_9BILA</name>
<dbReference type="PANTHER" id="PTHR37984:SF5">
    <property type="entry name" value="PROTEIN NYNRIN-LIKE"/>
    <property type="match status" value="1"/>
</dbReference>
<keyword evidence="2" id="KW-0548">Nucleotidyltransferase</keyword>
<keyword evidence="6" id="KW-0695">RNA-directed DNA polymerase</keyword>
<dbReference type="EMBL" id="CAJNRG010000453">
    <property type="protein sequence ID" value="CAF2001607.1"/>
    <property type="molecule type" value="Genomic_DNA"/>
</dbReference>
<evidence type="ECO:0000313" key="8">
    <source>
        <dbReference type="EMBL" id="CAF2001607.1"/>
    </source>
</evidence>
<keyword evidence="4" id="KW-0255">Endonuclease</keyword>
<comment type="caution">
    <text evidence="9">The sequence shown here is derived from an EMBL/GenBank/DDBJ whole genome shotgun (WGS) entry which is preliminary data.</text>
</comment>
<dbReference type="GO" id="GO:0003964">
    <property type="term" value="F:RNA-directed DNA polymerase activity"/>
    <property type="evidence" value="ECO:0007669"/>
    <property type="project" value="UniProtKB-KW"/>
</dbReference>
<dbReference type="Pfam" id="PF17917">
    <property type="entry name" value="RT_RNaseH"/>
    <property type="match status" value="1"/>
</dbReference>
<dbReference type="Gene3D" id="3.10.10.10">
    <property type="entry name" value="HIV Type 1 Reverse Transcriptase, subunit A, domain 1"/>
    <property type="match status" value="1"/>
</dbReference>
<keyword evidence="1" id="KW-0808">Transferase</keyword>
<accession>A0A820IH09</accession>
<dbReference type="InterPro" id="IPR043128">
    <property type="entry name" value="Rev_trsase/Diguanyl_cyclase"/>
</dbReference>
<evidence type="ECO:0000256" key="6">
    <source>
        <dbReference type="ARBA" id="ARBA00022918"/>
    </source>
</evidence>
<dbReference type="CDD" id="cd09274">
    <property type="entry name" value="RNase_HI_RT_Ty3"/>
    <property type="match status" value="1"/>
</dbReference>
<evidence type="ECO:0000256" key="3">
    <source>
        <dbReference type="ARBA" id="ARBA00022722"/>
    </source>
</evidence>
<sequence length="562" mass="65316">MNNHYEEQLQCYICQAQFLSRNDLQQHLRQKCYPSEIRTQIEQLTRHIEDAEQREQLQQILWKHGKLFDLRQPSIIKATIHHAIETGTHPPIYTSPYRVSYKDEQIQREEIDKLLKQGVIEESKSPWSSPIVLVRKKDGSVRFCVDFRKLNNITTKDAFPMPRIDDIFDHLSQAEYYTTIDFKSGYFQVGLDPKDRPKTAFSTRDQHYQFTVLPQGVTNGPPAFQRIVSQILGPTRWKYSLAYLDDVIIYSTTFKEHLIHLNDILNRLNDANFRLNVTKCQIARTSIDYLGHHIQHRSIRPNADNIRALLETQQPTSAKEAFRFVKAAEYYRKFIPGFSTIAQPLHQYAPTTKEQRTKKSQATPITLSDDALDAFNKLKRILTNDLVLRIPDQNLPFKIQTDASKIGVGAVLMQTHPNGDLPVAYLSKKFTATQMNWPATEQECYAIVYAIEKWHKYLDGQSFSIETDHKPLLPLNSKQQLNSKCERWRLKLQQYRFTIKYIKGKHNTVADYLSRSPVDNGSNDEDDYIPTKSATTQTDDYMKTKIVAPVITRNYAKRQVTT</sequence>
<keyword evidence="5" id="KW-0378">Hydrolase</keyword>
<dbReference type="FunFam" id="3.10.20.370:FF:000001">
    <property type="entry name" value="Retrovirus-related Pol polyprotein from transposon 17.6-like protein"/>
    <property type="match status" value="1"/>
</dbReference>
<dbReference type="AlphaFoldDB" id="A0A820IH09"/>
<dbReference type="CDD" id="cd01647">
    <property type="entry name" value="RT_LTR"/>
    <property type="match status" value="1"/>
</dbReference>
<dbReference type="GO" id="GO:0016787">
    <property type="term" value="F:hydrolase activity"/>
    <property type="evidence" value="ECO:0007669"/>
    <property type="project" value="UniProtKB-KW"/>
</dbReference>
<dbReference type="EMBL" id="CAJOBF010011940">
    <property type="protein sequence ID" value="CAF4312243.1"/>
    <property type="molecule type" value="Genomic_DNA"/>
</dbReference>